<dbReference type="AlphaFoldDB" id="A0AAN9MK59"/>
<reference evidence="2 3" key="1">
    <citation type="submission" date="2024-01" db="EMBL/GenBank/DDBJ databases">
        <title>The genomes of 5 underutilized Papilionoideae crops provide insights into root nodulation and disease resistanc.</title>
        <authorList>
            <person name="Jiang F."/>
        </authorList>
    </citation>
    <scope>NUCLEOTIDE SEQUENCE [LARGE SCALE GENOMIC DNA]</scope>
    <source>
        <strain evidence="2">JINMINGXINNONG_FW02</strain>
        <tissue evidence="2">Leaves</tissue>
    </source>
</reference>
<feature type="region of interest" description="Disordered" evidence="1">
    <location>
        <begin position="1"/>
        <end position="46"/>
    </location>
</feature>
<gene>
    <name evidence="2" type="ORF">VNO80_19043</name>
</gene>
<protein>
    <submittedName>
        <fullName evidence="2">Uncharacterized protein</fullName>
    </submittedName>
</protein>
<dbReference type="EMBL" id="JAYMYR010000007">
    <property type="protein sequence ID" value="KAK7353593.1"/>
    <property type="molecule type" value="Genomic_DNA"/>
</dbReference>
<evidence type="ECO:0000313" key="3">
    <source>
        <dbReference type="Proteomes" id="UP001374584"/>
    </source>
</evidence>
<sequence length="130" mass="14035">MTLEATLSLKEATNSKQSEGVSASCFPSLQPPTSFPSALSPSSPTPASDILVISSKDNRKLSSSTMFSLFALSPSSPTLAAGTYGFSSRYDRTFHLPRYFPATFRFLLQGASSPKTVLFSNFESNDDYVL</sequence>
<feature type="compositionally biased region" description="Polar residues" evidence="1">
    <location>
        <begin position="11"/>
        <end position="27"/>
    </location>
</feature>
<dbReference type="Proteomes" id="UP001374584">
    <property type="component" value="Unassembled WGS sequence"/>
</dbReference>
<organism evidence="2 3">
    <name type="scientific">Phaseolus coccineus</name>
    <name type="common">Scarlet runner bean</name>
    <name type="synonym">Phaseolus multiflorus</name>
    <dbReference type="NCBI Taxonomy" id="3886"/>
    <lineage>
        <taxon>Eukaryota</taxon>
        <taxon>Viridiplantae</taxon>
        <taxon>Streptophyta</taxon>
        <taxon>Embryophyta</taxon>
        <taxon>Tracheophyta</taxon>
        <taxon>Spermatophyta</taxon>
        <taxon>Magnoliopsida</taxon>
        <taxon>eudicotyledons</taxon>
        <taxon>Gunneridae</taxon>
        <taxon>Pentapetalae</taxon>
        <taxon>rosids</taxon>
        <taxon>fabids</taxon>
        <taxon>Fabales</taxon>
        <taxon>Fabaceae</taxon>
        <taxon>Papilionoideae</taxon>
        <taxon>50 kb inversion clade</taxon>
        <taxon>NPAAA clade</taxon>
        <taxon>indigoferoid/millettioid clade</taxon>
        <taxon>Phaseoleae</taxon>
        <taxon>Phaseolus</taxon>
    </lineage>
</organism>
<accession>A0AAN9MK59</accession>
<name>A0AAN9MK59_PHACN</name>
<evidence type="ECO:0000313" key="2">
    <source>
        <dbReference type="EMBL" id="KAK7353593.1"/>
    </source>
</evidence>
<keyword evidence="3" id="KW-1185">Reference proteome</keyword>
<proteinExistence type="predicted"/>
<feature type="compositionally biased region" description="Low complexity" evidence="1">
    <location>
        <begin position="35"/>
        <end position="46"/>
    </location>
</feature>
<evidence type="ECO:0000256" key="1">
    <source>
        <dbReference type="SAM" id="MobiDB-lite"/>
    </source>
</evidence>
<comment type="caution">
    <text evidence="2">The sequence shown here is derived from an EMBL/GenBank/DDBJ whole genome shotgun (WGS) entry which is preliminary data.</text>
</comment>